<evidence type="ECO:0000256" key="3">
    <source>
        <dbReference type="ARBA" id="ARBA00012700"/>
    </source>
</evidence>
<evidence type="ECO:0000256" key="12">
    <source>
        <dbReference type="ARBA" id="ARBA00043086"/>
    </source>
</evidence>
<evidence type="ECO:0000256" key="4">
    <source>
        <dbReference type="ARBA" id="ARBA00012702"/>
    </source>
</evidence>
<protein>
    <recommendedName>
        <fullName evidence="9">Protein farnesyltransferase/geranylgeranyltransferase type-1 subunit alpha</fullName>
        <ecNumber evidence="4">2.5.1.58</ecNumber>
        <ecNumber evidence="3">2.5.1.59</ecNumber>
    </recommendedName>
    <alternativeName>
        <fullName evidence="12">CAAX farnesyltransferase subunit alpha</fullName>
    </alternativeName>
    <alternativeName>
        <fullName evidence="11">FTase-alpha</fullName>
    </alternativeName>
    <alternativeName>
        <fullName evidence="10">Ras proteins prenyltransferase subunit alpha</fullName>
    </alternativeName>
    <alternativeName>
        <fullName evidence="13">Type I protein geranyl-geranyltransferase subunit alpha</fullName>
    </alternativeName>
</protein>
<evidence type="ECO:0000256" key="2">
    <source>
        <dbReference type="ARBA" id="ARBA00006734"/>
    </source>
</evidence>
<sequence>MSIVLSLSSLCCSPRHHSQSAQTMSSAYIPLSQRNTWADIQPIQQDDGPAPVVPIMYSEEYRDAMDYFRAISAAAEKSERALELTETIIRMNPAHYTVWQYRFATLIALNKSLEEELQLMNEFAVQNLKSYQVWHHRLLLLSAISPEDPAFEIDYIHRSLLPDPKNYHTWAYLHWLYSNFSTLGRISDAQWKEELAWCEEMLRVDGRNNSAWGWRWFLRVSRPGADLSTGAQKDELDYVLKAIHHIPHNVSAWNYLRGLLKSQSLPLSPLLPSVVPYTGRDNLSPAELESYSFPIPSDVLPKDTPLPVPLALEYLGDALAEQGKLDEAGQVFGDLSVKYDRMRAGYWELKRRQCAEQ</sequence>
<evidence type="ECO:0000313" key="14">
    <source>
        <dbReference type="EMBL" id="TYJ53410.1"/>
    </source>
</evidence>
<dbReference type="PANTHER" id="PTHR11129">
    <property type="entry name" value="PROTEIN FARNESYLTRANSFERASE ALPHA SUBUNIT/RAB GERANYLGERANYL TRANSFERASE ALPHA SUBUNIT"/>
    <property type="match status" value="1"/>
</dbReference>
<gene>
    <name evidence="14" type="ORF">B9479_005957</name>
</gene>
<keyword evidence="7" id="KW-0677">Repeat</keyword>
<evidence type="ECO:0000313" key="15">
    <source>
        <dbReference type="Proteomes" id="UP000322245"/>
    </source>
</evidence>
<dbReference type="EMBL" id="NIDF01000090">
    <property type="protein sequence ID" value="TYJ53410.1"/>
    <property type="molecule type" value="Genomic_DNA"/>
</dbReference>
<comment type="similarity">
    <text evidence="2">Belongs to the protein prenyltransferase subunit alpha family.</text>
</comment>
<keyword evidence="15" id="KW-1185">Reference proteome</keyword>
<dbReference type="PANTHER" id="PTHR11129:SF1">
    <property type="entry name" value="PROTEIN FARNESYLTRANSFERASE_GERANYLGERANYLTRANSFERASE TYPE-1 SUBUNIT ALPHA"/>
    <property type="match status" value="1"/>
</dbReference>
<keyword evidence="8" id="KW-0460">Magnesium</keyword>
<evidence type="ECO:0000256" key="1">
    <source>
        <dbReference type="ARBA" id="ARBA00001946"/>
    </source>
</evidence>
<keyword evidence="5" id="KW-0637">Prenyltransferase</keyword>
<accession>A0A5D3ATL2</accession>
<proteinExistence type="inferred from homology"/>
<dbReference type="SUPFAM" id="SSF48439">
    <property type="entry name" value="Protein prenylyltransferase"/>
    <property type="match status" value="1"/>
</dbReference>
<dbReference type="GO" id="GO:0005965">
    <property type="term" value="C:protein farnesyltransferase complex"/>
    <property type="evidence" value="ECO:0007669"/>
    <property type="project" value="TreeGrafter"/>
</dbReference>
<evidence type="ECO:0000256" key="7">
    <source>
        <dbReference type="ARBA" id="ARBA00022737"/>
    </source>
</evidence>
<evidence type="ECO:0000256" key="6">
    <source>
        <dbReference type="ARBA" id="ARBA00022679"/>
    </source>
</evidence>
<organism evidence="14 15">
    <name type="scientific">Cryptococcus floricola</name>
    <dbReference type="NCBI Taxonomy" id="2591691"/>
    <lineage>
        <taxon>Eukaryota</taxon>
        <taxon>Fungi</taxon>
        <taxon>Dikarya</taxon>
        <taxon>Basidiomycota</taxon>
        <taxon>Agaricomycotina</taxon>
        <taxon>Tremellomycetes</taxon>
        <taxon>Tremellales</taxon>
        <taxon>Cryptococcaceae</taxon>
        <taxon>Cryptococcus</taxon>
    </lineage>
</organism>
<evidence type="ECO:0000256" key="5">
    <source>
        <dbReference type="ARBA" id="ARBA00022602"/>
    </source>
</evidence>
<reference evidence="14 15" key="1">
    <citation type="submission" date="2017-05" db="EMBL/GenBank/DDBJ databases">
        <title>The Genome Sequence of Tsuchiyaea wingfieldii DSM 27421.</title>
        <authorList>
            <person name="Cuomo C."/>
            <person name="Passer A."/>
            <person name="Billmyre B."/>
            <person name="Heitman J."/>
        </authorList>
    </citation>
    <scope>NUCLEOTIDE SEQUENCE [LARGE SCALE GENOMIC DNA]</scope>
    <source>
        <strain evidence="14 15">DSM 27421</strain>
    </source>
</reference>
<dbReference type="Proteomes" id="UP000322245">
    <property type="component" value="Unassembled WGS sequence"/>
</dbReference>
<comment type="cofactor">
    <cofactor evidence="1">
        <name>Mg(2+)</name>
        <dbReference type="ChEBI" id="CHEBI:18420"/>
    </cofactor>
</comment>
<dbReference type="InterPro" id="IPR002088">
    <property type="entry name" value="Prenyl_trans_a"/>
</dbReference>
<evidence type="ECO:0000256" key="9">
    <source>
        <dbReference type="ARBA" id="ARBA00040965"/>
    </source>
</evidence>
<dbReference type="Pfam" id="PF01239">
    <property type="entry name" value="PPTA"/>
    <property type="match status" value="5"/>
</dbReference>
<evidence type="ECO:0000256" key="13">
    <source>
        <dbReference type="ARBA" id="ARBA00043219"/>
    </source>
</evidence>
<evidence type="ECO:0000256" key="10">
    <source>
        <dbReference type="ARBA" id="ARBA00041392"/>
    </source>
</evidence>
<dbReference type="EC" id="2.5.1.58" evidence="4"/>
<evidence type="ECO:0000256" key="11">
    <source>
        <dbReference type="ARBA" id="ARBA00042436"/>
    </source>
</evidence>
<dbReference type="GO" id="GO:0004662">
    <property type="term" value="F:CAAX-protein geranylgeranyltransferase activity"/>
    <property type="evidence" value="ECO:0007669"/>
    <property type="project" value="UniProtKB-EC"/>
</dbReference>
<dbReference type="PROSITE" id="PS51147">
    <property type="entry name" value="PFTA"/>
    <property type="match status" value="5"/>
</dbReference>
<evidence type="ECO:0000256" key="8">
    <source>
        <dbReference type="ARBA" id="ARBA00022842"/>
    </source>
</evidence>
<keyword evidence="6" id="KW-0808">Transferase</keyword>
<dbReference type="AlphaFoldDB" id="A0A5D3ATL2"/>
<dbReference type="EC" id="2.5.1.59" evidence="3"/>
<dbReference type="GO" id="GO:0005953">
    <property type="term" value="C:CAAX-protein geranylgeranyltransferase complex"/>
    <property type="evidence" value="ECO:0007669"/>
    <property type="project" value="TreeGrafter"/>
</dbReference>
<comment type="caution">
    <text evidence="14">The sequence shown here is derived from an EMBL/GenBank/DDBJ whole genome shotgun (WGS) entry which is preliminary data.</text>
</comment>
<dbReference type="Gene3D" id="1.25.40.120">
    <property type="entry name" value="Protein prenylyltransferase"/>
    <property type="match status" value="1"/>
</dbReference>
<name>A0A5D3ATL2_9TREE</name>
<dbReference type="GO" id="GO:0004660">
    <property type="term" value="F:protein farnesyltransferase activity"/>
    <property type="evidence" value="ECO:0007669"/>
    <property type="project" value="UniProtKB-EC"/>
</dbReference>